<reference evidence="2" key="1">
    <citation type="journal article" date="2023" name="IScience">
        <title>Live-bearing cockroach genome reveals convergent evolutionary mechanisms linked to viviparity in insects and beyond.</title>
        <authorList>
            <person name="Fouks B."/>
            <person name="Harrison M.C."/>
            <person name="Mikhailova A.A."/>
            <person name="Marchal E."/>
            <person name="English S."/>
            <person name="Carruthers M."/>
            <person name="Jennings E.C."/>
            <person name="Chiamaka E.L."/>
            <person name="Frigard R.A."/>
            <person name="Pippel M."/>
            <person name="Attardo G.M."/>
            <person name="Benoit J.B."/>
            <person name="Bornberg-Bauer E."/>
            <person name="Tobe S.S."/>
        </authorList>
    </citation>
    <scope>NUCLEOTIDE SEQUENCE</scope>
    <source>
        <strain evidence="2">Stay&amp;Tobe</strain>
    </source>
</reference>
<evidence type="ECO:0000313" key="3">
    <source>
        <dbReference type="Proteomes" id="UP001233999"/>
    </source>
</evidence>
<organism evidence="2 3">
    <name type="scientific">Diploptera punctata</name>
    <name type="common">Pacific beetle cockroach</name>
    <dbReference type="NCBI Taxonomy" id="6984"/>
    <lineage>
        <taxon>Eukaryota</taxon>
        <taxon>Metazoa</taxon>
        <taxon>Ecdysozoa</taxon>
        <taxon>Arthropoda</taxon>
        <taxon>Hexapoda</taxon>
        <taxon>Insecta</taxon>
        <taxon>Pterygota</taxon>
        <taxon>Neoptera</taxon>
        <taxon>Polyneoptera</taxon>
        <taxon>Dictyoptera</taxon>
        <taxon>Blattodea</taxon>
        <taxon>Blaberoidea</taxon>
        <taxon>Blaberidae</taxon>
        <taxon>Diplopterinae</taxon>
        <taxon>Diploptera</taxon>
    </lineage>
</organism>
<evidence type="ECO:0000313" key="2">
    <source>
        <dbReference type="EMBL" id="KAJ9593175.1"/>
    </source>
</evidence>
<name>A0AAD8A6N9_DIPPU</name>
<dbReference type="AlphaFoldDB" id="A0AAD8A6N9"/>
<proteinExistence type="predicted"/>
<protein>
    <recommendedName>
        <fullName evidence="1">DUF4817 domain-containing protein</fullName>
    </recommendedName>
</protein>
<feature type="domain" description="DUF4817" evidence="1">
    <location>
        <begin position="3"/>
        <end position="35"/>
    </location>
</feature>
<accession>A0AAD8A6N9</accession>
<dbReference type="Pfam" id="PF16087">
    <property type="entry name" value="DUF4817"/>
    <property type="match status" value="1"/>
</dbReference>
<evidence type="ECO:0000259" key="1">
    <source>
        <dbReference type="Pfam" id="PF16087"/>
    </source>
</evidence>
<dbReference type="InterPro" id="IPR032135">
    <property type="entry name" value="DUF4817"/>
</dbReference>
<feature type="non-terminal residue" evidence="2">
    <location>
        <position position="57"/>
    </location>
</feature>
<gene>
    <name evidence="2" type="ORF">L9F63_015272</name>
</gene>
<keyword evidence="3" id="KW-1185">Reference proteome</keyword>
<reference evidence="2" key="2">
    <citation type="submission" date="2023-05" db="EMBL/GenBank/DDBJ databases">
        <authorList>
            <person name="Fouks B."/>
        </authorList>
    </citation>
    <scope>NUCLEOTIDE SEQUENCE</scope>
    <source>
        <strain evidence="2">Stay&amp;Tobe</strain>
        <tissue evidence="2">Testes</tissue>
    </source>
</reference>
<comment type="caution">
    <text evidence="2">The sequence shown here is derived from an EMBL/GenBank/DDBJ whole genome shotgun (WGS) entry which is preliminary data.</text>
</comment>
<feature type="non-terminal residue" evidence="2">
    <location>
        <position position="1"/>
    </location>
</feature>
<dbReference type="EMBL" id="JASPKZ010003457">
    <property type="protein sequence ID" value="KAJ9593175.1"/>
    <property type="molecule type" value="Genomic_DNA"/>
</dbReference>
<dbReference type="Proteomes" id="UP001233999">
    <property type="component" value="Unassembled WGS sequence"/>
</dbReference>
<sequence>LEYHTTQSPVLVQRAFRRRFQHQAPTHKSILKWYPHLFICSDTIRIVSGVSKLSVEL</sequence>